<protein>
    <submittedName>
        <fullName evidence="6">TetR family transcriptional regulator</fullName>
    </submittedName>
</protein>
<dbReference type="Pfam" id="PF14246">
    <property type="entry name" value="TetR_C_7"/>
    <property type="match status" value="1"/>
</dbReference>
<proteinExistence type="predicted"/>
<keyword evidence="1" id="KW-0805">Transcription regulation</keyword>
<dbReference type="InterPro" id="IPR023772">
    <property type="entry name" value="DNA-bd_HTH_TetR-type_CS"/>
</dbReference>
<gene>
    <name evidence="6" type="ORF">BTO22_16480</name>
</gene>
<dbReference type="PROSITE" id="PS50977">
    <property type="entry name" value="HTH_TETR_2"/>
    <property type="match status" value="1"/>
</dbReference>
<dbReference type="RefSeq" id="WP_105056435.1">
    <property type="nucleotide sequence ID" value="NZ_CAWNRT010000002.1"/>
</dbReference>
<dbReference type="PRINTS" id="PR00455">
    <property type="entry name" value="HTHTETR"/>
</dbReference>
<evidence type="ECO:0000256" key="4">
    <source>
        <dbReference type="PROSITE-ProRule" id="PRU00335"/>
    </source>
</evidence>
<name>A0A2S7X4I2_9GAMM</name>
<keyword evidence="3" id="KW-0804">Transcription</keyword>
<reference evidence="6 7" key="1">
    <citation type="submission" date="2016-12" db="EMBL/GenBank/DDBJ databases">
        <title>Diversity of luminous bacteria.</title>
        <authorList>
            <person name="Yoshizawa S."/>
            <person name="Kogure K."/>
        </authorList>
    </citation>
    <scope>NUCLEOTIDE SEQUENCE [LARGE SCALE GENOMIC DNA]</scope>
    <source>
        <strain evidence="6 7">ATCC 33715</strain>
    </source>
</reference>
<dbReference type="InterPro" id="IPR009057">
    <property type="entry name" value="Homeodomain-like_sf"/>
</dbReference>
<dbReference type="GO" id="GO:0003700">
    <property type="term" value="F:DNA-binding transcription factor activity"/>
    <property type="evidence" value="ECO:0007669"/>
    <property type="project" value="TreeGrafter"/>
</dbReference>
<dbReference type="Gene3D" id="1.10.10.60">
    <property type="entry name" value="Homeodomain-like"/>
    <property type="match status" value="1"/>
</dbReference>
<evidence type="ECO:0000313" key="6">
    <source>
        <dbReference type="EMBL" id="PQJ85072.1"/>
    </source>
</evidence>
<dbReference type="EMBL" id="MSCO01000002">
    <property type="protein sequence ID" value="PQJ85072.1"/>
    <property type="molecule type" value="Genomic_DNA"/>
</dbReference>
<sequence>MIEKKKSRSELKREAILAAAKKAYQDEGVQNTSMDKLAALAQVSKRTVYNHFSSKEALVMELLSDLWQNSMVDIDIQFSKKVSVHSQLEQLLLAELNVIGSRSYLDLAKVAFGHFFYKPEELQQHVQKMEQQETALSRWLQWMMDTKKLTIEDKHKASVQLHSLLKGSAFWPQLVGMRDVLSEEEKTELVEETTKMFLSRYSKD</sequence>
<dbReference type="OrthoDB" id="116240at2"/>
<evidence type="ECO:0000259" key="5">
    <source>
        <dbReference type="PROSITE" id="PS50977"/>
    </source>
</evidence>
<dbReference type="InterPro" id="IPR001647">
    <property type="entry name" value="HTH_TetR"/>
</dbReference>
<feature type="DNA-binding region" description="H-T-H motif" evidence="4">
    <location>
        <begin position="33"/>
        <end position="52"/>
    </location>
</feature>
<dbReference type="SUPFAM" id="SSF46689">
    <property type="entry name" value="Homeodomain-like"/>
    <property type="match status" value="1"/>
</dbReference>
<comment type="caution">
    <text evidence="6">The sequence shown here is derived from an EMBL/GenBank/DDBJ whole genome shotgun (WGS) entry which is preliminary data.</text>
</comment>
<evidence type="ECO:0000256" key="2">
    <source>
        <dbReference type="ARBA" id="ARBA00023125"/>
    </source>
</evidence>
<dbReference type="InterPro" id="IPR050109">
    <property type="entry name" value="HTH-type_TetR-like_transc_reg"/>
</dbReference>
<dbReference type="FunFam" id="1.10.10.60:FF:000141">
    <property type="entry name" value="TetR family transcriptional regulator"/>
    <property type="match status" value="1"/>
</dbReference>
<keyword evidence="2 4" id="KW-0238">DNA-binding</keyword>
<dbReference type="Pfam" id="PF00440">
    <property type="entry name" value="TetR_N"/>
    <property type="match status" value="1"/>
</dbReference>
<dbReference type="PANTHER" id="PTHR30055">
    <property type="entry name" value="HTH-TYPE TRANSCRIPTIONAL REGULATOR RUTR"/>
    <property type="match status" value="1"/>
</dbReference>
<dbReference type="Gene3D" id="1.10.357.10">
    <property type="entry name" value="Tetracycline Repressor, domain 2"/>
    <property type="match status" value="1"/>
</dbReference>
<evidence type="ECO:0000313" key="7">
    <source>
        <dbReference type="Proteomes" id="UP000239263"/>
    </source>
</evidence>
<dbReference type="PANTHER" id="PTHR30055:SF224">
    <property type="entry name" value="TRANSCRIPTIONAL REGULATOR TETR FAMILY"/>
    <property type="match status" value="1"/>
</dbReference>
<dbReference type="Proteomes" id="UP000239263">
    <property type="component" value="Unassembled WGS sequence"/>
</dbReference>
<dbReference type="GO" id="GO:0000976">
    <property type="term" value="F:transcription cis-regulatory region binding"/>
    <property type="evidence" value="ECO:0007669"/>
    <property type="project" value="TreeGrafter"/>
</dbReference>
<feature type="domain" description="HTH tetR-type" evidence="5">
    <location>
        <begin position="10"/>
        <end position="70"/>
    </location>
</feature>
<dbReference type="AlphaFoldDB" id="A0A2S7X4I2"/>
<evidence type="ECO:0000256" key="3">
    <source>
        <dbReference type="ARBA" id="ARBA00023163"/>
    </source>
</evidence>
<dbReference type="PROSITE" id="PS01081">
    <property type="entry name" value="HTH_TETR_1"/>
    <property type="match status" value="1"/>
</dbReference>
<dbReference type="InterPro" id="IPR039536">
    <property type="entry name" value="TetR_C_Proteobacteria"/>
</dbReference>
<organism evidence="6 7">
    <name type="scientific">Aliivibrio sifiae</name>
    <dbReference type="NCBI Taxonomy" id="566293"/>
    <lineage>
        <taxon>Bacteria</taxon>
        <taxon>Pseudomonadati</taxon>
        <taxon>Pseudomonadota</taxon>
        <taxon>Gammaproteobacteria</taxon>
        <taxon>Vibrionales</taxon>
        <taxon>Vibrionaceae</taxon>
        <taxon>Aliivibrio</taxon>
    </lineage>
</organism>
<accession>A0A2S7X4I2</accession>
<evidence type="ECO:0000256" key="1">
    <source>
        <dbReference type="ARBA" id="ARBA00023015"/>
    </source>
</evidence>